<dbReference type="InterPro" id="IPR007844">
    <property type="entry name" value="AsmA"/>
</dbReference>
<keyword evidence="1" id="KW-0472">Membrane</keyword>
<dbReference type="PANTHER" id="PTHR30441">
    <property type="entry name" value="DUF748 DOMAIN-CONTAINING PROTEIN"/>
    <property type="match status" value="1"/>
</dbReference>
<feature type="domain" description="AsmA" evidence="2">
    <location>
        <begin position="22"/>
        <end position="624"/>
    </location>
</feature>
<name>A0A892ZDW0_9NEIS</name>
<dbReference type="EMBL" id="CP069798">
    <property type="protein sequence ID" value="QRQ81221.1"/>
    <property type="molecule type" value="Genomic_DNA"/>
</dbReference>
<keyword evidence="1" id="KW-1133">Transmembrane helix</keyword>
<proteinExistence type="predicted"/>
<evidence type="ECO:0000259" key="2">
    <source>
        <dbReference type="Pfam" id="PF05170"/>
    </source>
</evidence>
<dbReference type="Pfam" id="PF05170">
    <property type="entry name" value="AsmA"/>
    <property type="match status" value="1"/>
</dbReference>
<reference evidence="3" key="1">
    <citation type="submission" date="2021-02" db="EMBL/GenBank/DDBJ databases">
        <title>Neisseriaceae sp. 26B isolated from the cloaca of a Common Toad-headed Turtle (Mesoclemmys nasuta).</title>
        <authorList>
            <person name="Spergser J."/>
            <person name="Busse H.-J."/>
        </authorList>
    </citation>
    <scope>NUCLEOTIDE SEQUENCE</scope>
    <source>
        <strain evidence="3">26B</strain>
    </source>
</reference>
<evidence type="ECO:0000256" key="1">
    <source>
        <dbReference type="SAM" id="Phobius"/>
    </source>
</evidence>
<keyword evidence="4" id="KW-1185">Reference proteome</keyword>
<keyword evidence="1" id="KW-0812">Transmembrane</keyword>
<gene>
    <name evidence="3" type="ORF">JQU52_10895</name>
</gene>
<evidence type="ECO:0000313" key="3">
    <source>
        <dbReference type="EMBL" id="QRQ81221.1"/>
    </source>
</evidence>
<accession>A0A892ZDW0</accession>
<sequence>MIRKLRSGKFWLKLFFYGGVGALLLTLSGYVGLYYLFSEQRLHSMAEQALAGSGRQLHFDQRIGRSWFPRPTATLYHVRLSNPHSDNVDLSIDQMQIGLAWKTLFGQTAIEKWVWQDARLRLYRHTDGQWNFHDLRQLGQQQSDQAPAINRLVLRNGQIDLYDGGHRHHIDQINAIIRQFSQAQSPFEASGQWQRSGWPAVQWQAQGQSMRAQPWQWQNMRVNLAATLPYLGASTSQWQFSGVWQPQSSSLLMQQLQWQSHSNTHQLTMSGSGNRWQVGLNYLDLPQVSVMMNAGQDNNNGNATLLLNRVFWHNQSGSVGHFQFNGGWQQDNNQTLITSSGGFNWLADTRWQVDDFNFSSHQDTVNQLPNPRWNSELSGRISGHGSKQAQIQLGGSFDGQNLQLAADYARGDNGQADTLNGSINLGQLSLRPYWPQKTPFIANPKLNQQWRQWLAGRQTEWQVAVGRITTPFGQLDNFGSHITLNAEQLRLDNIRAQLYEGSSQGHMLLRNDGRNSWQLAQRFTHIQIKPLLQDTLNFHNLNGQGDADFQLNGQNALSDNWAQNLNGEVKLQLQQGSWRGIDINNILQRSGNPTTLAFNEQSHTPFSRFEITVPINQGIGRSQHTWLNAANFDIDGSGTLDFAQQQMNYDVRVHTRQNRGNDALLPLKISGSLTRPSFSLDFQRLTEGLDTPQQKEQALRQTLKQQWQWLNQGNTASTP</sequence>
<evidence type="ECO:0000313" key="4">
    <source>
        <dbReference type="Proteomes" id="UP000653156"/>
    </source>
</evidence>
<dbReference type="GO" id="GO:0090313">
    <property type="term" value="P:regulation of protein targeting to membrane"/>
    <property type="evidence" value="ECO:0007669"/>
    <property type="project" value="TreeGrafter"/>
</dbReference>
<dbReference type="AlphaFoldDB" id="A0A892ZDW0"/>
<dbReference type="KEGG" id="ptes:JQU52_10895"/>
<organism evidence="3 4">
    <name type="scientific">Paralysiella testudinis</name>
    <dbReference type="NCBI Taxonomy" id="2809020"/>
    <lineage>
        <taxon>Bacteria</taxon>
        <taxon>Pseudomonadati</taxon>
        <taxon>Pseudomonadota</taxon>
        <taxon>Betaproteobacteria</taxon>
        <taxon>Neisseriales</taxon>
        <taxon>Neisseriaceae</taxon>
        <taxon>Paralysiella</taxon>
    </lineage>
</organism>
<dbReference type="Proteomes" id="UP000653156">
    <property type="component" value="Chromosome"/>
</dbReference>
<dbReference type="PANTHER" id="PTHR30441:SF4">
    <property type="entry name" value="PROTEIN ASMA"/>
    <property type="match status" value="1"/>
</dbReference>
<dbReference type="RefSeq" id="WP_230338509.1">
    <property type="nucleotide sequence ID" value="NZ_CP069798.1"/>
</dbReference>
<feature type="transmembrane region" description="Helical" evidence="1">
    <location>
        <begin position="12"/>
        <end position="37"/>
    </location>
</feature>
<protein>
    <submittedName>
        <fullName evidence="3">AsmA family protein</fullName>
    </submittedName>
</protein>
<dbReference type="GO" id="GO:0005886">
    <property type="term" value="C:plasma membrane"/>
    <property type="evidence" value="ECO:0007669"/>
    <property type="project" value="TreeGrafter"/>
</dbReference>
<dbReference type="InterPro" id="IPR052894">
    <property type="entry name" value="AsmA-related"/>
</dbReference>